<keyword evidence="7 10" id="KW-0482">Metalloprotease</keyword>
<evidence type="ECO:0000256" key="2">
    <source>
        <dbReference type="ARBA" id="ARBA00010279"/>
    </source>
</evidence>
<comment type="similarity">
    <text evidence="2">Belongs to the peptidase M35 family.</text>
</comment>
<evidence type="ECO:0000313" key="11">
    <source>
        <dbReference type="Proteomes" id="UP000027456"/>
    </source>
</evidence>
<dbReference type="InterPro" id="IPR024079">
    <property type="entry name" value="MetalloPept_cat_dom_sf"/>
</dbReference>
<organism evidence="10 11">
    <name type="scientific">Rhizoctonia solani 123E</name>
    <dbReference type="NCBI Taxonomy" id="1423351"/>
    <lineage>
        <taxon>Eukaryota</taxon>
        <taxon>Fungi</taxon>
        <taxon>Dikarya</taxon>
        <taxon>Basidiomycota</taxon>
        <taxon>Agaricomycotina</taxon>
        <taxon>Agaricomycetes</taxon>
        <taxon>Cantharellales</taxon>
        <taxon>Ceratobasidiaceae</taxon>
        <taxon>Rhizoctonia</taxon>
    </lineage>
</organism>
<dbReference type="GO" id="GO:0046872">
    <property type="term" value="F:metal ion binding"/>
    <property type="evidence" value="ECO:0007669"/>
    <property type="project" value="UniProtKB-KW"/>
</dbReference>
<evidence type="ECO:0000259" key="9">
    <source>
        <dbReference type="SMART" id="SM01351"/>
    </source>
</evidence>
<name>A0A074RUN9_9AGAM</name>
<feature type="chain" id="PRO_5001699640" evidence="8">
    <location>
        <begin position="22"/>
        <end position="357"/>
    </location>
</feature>
<dbReference type="GO" id="GO:0006508">
    <property type="term" value="P:proteolysis"/>
    <property type="evidence" value="ECO:0007669"/>
    <property type="project" value="UniProtKB-KW"/>
</dbReference>
<dbReference type="SMART" id="SM01351">
    <property type="entry name" value="Aspzincin_M35"/>
    <property type="match status" value="1"/>
</dbReference>
<evidence type="ECO:0000256" key="7">
    <source>
        <dbReference type="ARBA" id="ARBA00023049"/>
    </source>
</evidence>
<dbReference type="AlphaFoldDB" id="A0A074RUN9"/>
<evidence type="ECO:0000256" key="6">
    <source>
        <dbReference type="ARBA" id="ARBA00022833"/>
    </source>
</evidence>
<dbReference type="Gene3D" id="2.60.40.2970">
    <property type="match status" value="1"/>
</dbReference>
<evidence type="ECO:0000256" key="1">
    <source>
        <dbReference type="ARBA" id="ARBA00001947"/>
    </source>
</evidence>
<keyword evidence="8" id="KW-0732">Signal</keyword>
<evidence type="ECO:0000256" key="5">
    <source>
        <dbReference type="ARBA" id="ARBA00022801"/>
    </source>
</evidence>
<sequence>MMRILFASVLAAAYSIGVCSAGQPSLSVSLRVPKSAANIDDLSVVTIVKNTGSDTLKLLNDPRTVLSTAQTKTFIITKDKDGPEFTGMIVKYSPQHALKNNIPEHFTLLAPGESCERTHSLAGAYNFTRAGPGEFRIDAYNHFHYVDESGKLVPIEATTQPAKFVLSGGLVSVRKTHRNSLHPVKRQGVMTIGCSDVQASTVLSAANEAEKYATSAAGYMKSLTTGSSRYASWFGAWDTQRAATVTSHYENIMGKASVASYDCAPANCEPNDYAYVFPDQPFYVNLCGAFWQSTLTGTDSQGGTIVHELSHFTVNGGTTDAQYGQEGCLALAKSDPASAIMNADSHQYFAENNPAEQ</sequence>
<dbReference type="PANTHER" id="PTHR37016">
    <property type="match status" value="1"/>
</dbReference>
<dbReference type="Proteomes" id="UP000027456">
    <property type="component" value="Unassembled WGS sequence"/>
</dbReference>
<comment type="caution">
    <text evidence="10">The sequence shown here is derived from an EMBL/GenBank/DDBJ whole genome shotgun (WGS) entry which is preliminary data.</text>
</comment>
<dbReference type="GO" id="GO:0004222">
    <property type="term" value="F:metalloendopeptidase activity"/>
    <property type="evidence" value="ECO:0007669"/>
    <property type="project" value="InterPro"/>
</dbReference>
<keyword evidence="4" id="KW-0479">Metal-binding</keyword>
<dbReference type="Pfam" id="PF14521">
    <property type="entry name" value="Aspzincin_M35"/>
    <property type="match status" value="1"/>
</dbReference>
<evidence type="ECO:0000256" key="8">
    <source>
        <dbReference type="SAM" id="SignalP"/>
    </source>
</evidence>
<evidence type="ECO:0000256" key="3">
    <source>
        <dbReference type="ARBA" id="ARBA00022670"/>
    </source>
</evidence>
<proteinExistence type="inferred from homology"/>
<evidence type="ECO:0000313" key="10">
    <source>
        <dbReference type="EMBL" id="KEP48348.1"/>
    </source>
</evidence>
<feature type="domain" description="Lysine-specific metallo-endopeptidase" evidence="9">
    <location>
        <begin position="218"/>
        <end position="351"/>
    </location>
</feature>
<keyword evidence="5" id="KW-0378">Hydrolase</keyword>
<dbReference type="InterPro" id="IPR029463">
    <property type="entry name" value="Lys_MEP"/>
</dbReference>
<gene>
    <name evidence="10" type="ORF">V565_127050</name>
</gene>
<dbReference type="PANTHER" id="PTHR37016:SF3">
    <property type="entry name" value="NEUTRAL PROTEASE 2-RELATED"/>
    <property type="match status" value="1"/>
</dbReference>
<keyword evidence="6" id="KW-0862">Zinc</keyword>
<protein>
    <submittedName>
        <fullName evidence="10">Deuterolysin metalloprotease (M35) family containing protein</fullName>
    </submittedName>
</protein>
<feature type="signal peptide" evidence="8">
    <location>
        <begin position="1"/>
        <end position="21"/>
    </location>
</feature>
<accession>A0A074RUN9</accession>
<dbReference type="Gene3D" id="3.40.390.10">
    <property type="entry name" value="Collagenase (Catalytic Domain)"/>
    <property type="match status" value="1"/>
</dbReference>
<dbReference type="EMBL" id="AZST01000529">
    <property type="protein sequence ID" value="KEP48348.1"/>
    <property type="molecule type" value="Genomic_DNA"/>
</dbReference>
<comment type="cofactor">
    <cofactor evidence="1">
        <name>Zn(2+)</name>
        <dbReference type="ChEBI" id="CHEBI:29105"/>
    </cofactor>
</comment>
<keyword evidence="11" id="KW-1185">Reference proteome</keyword>
<evidence type="ECO:0000256" key="4">
    <source>
        <dbReference type="ARBA" id="ARBA00022723"/>
    </source>
</evidence>
<keyword evidence="3 10" id="KW-0645">Protease</keyword>
<dbReference type="HOGENOM" id="CLU_041257_0_0_1"/>
<dbReference type="OrthoDB" id="412874at2759"/>
<dbReference type="SUPFAM" id="SSF55486">
    <property type="entry name" value="Metalloproteases ('zincins'), catalytic domain"/>
    <property type="match status" value="1"/>
</dbReference>
<dbReference type="InterPro" id="IPR050414">
    <property type="entry name" value="Fungal_M35_metalloproteases"/>
</dbReference>
<reference evidence="10 11" key="1">
    <citation type="submission" date="2013-12" db="EMBL/GenBank/DDBJ databases">
        <authorList>
            <person name="Cubeta M."/>
            <person name="Pakala S."/>
            <person name="Fedorova N."/>
            <person name="Thomas E."/>
            <person name="Dean R."/>
            <person name="Jabaji S."/>
            <person name="Neate S."/>
            <person name="Toda T."/>
            <person name="Tavantzis S."/>
            <person name="Vilgalys R."/>
            <person name="Bharathan N."/>
            <person name="Pakala S."/>
            <person name="Losada L.S."/>
            <person name="Zafar N."/>
            <person name="Nierman W."/>
        </authorList>
    </citation>
    <scope>NUCLEOTIDE SEQUENCE [LARGE SCALE GENOMIC DNA]</scope>
    <source>
        <strain evidence="10 11">123E</strain>
    </source>
</reference>
<dbReference type="STRING" id="1423351.A0A074RUN9"/>